<dbReference type="PANTHER" id="PTHR35569:SF1">
    <property type="entry name" value="CYANAMIDE HYDRATASE DDI2-RELATED"/>
    <property type="match status" value="1"/>
</dbReference>
<dbReference type="RefSeq" id="WP_149688393.1">
    <property type="nucleotide sequence ID" value="NZ_SDPQ02000001.1"/>
</dbReference>
<sequence length="204" mass="22120">MRTFDLPSSPIAAAILATSRDNQDASLFNHSMRSYWHARSYAESAGLLDQAPEILIFAATLLHELGASALAPGRERFEIEGADIAAETLLGLGVGESDIEQVWDAIALHTSGGLAERRGALPRVVRVGIVADFGRAEEPQRELQDAVHAEWPRLNLETVLVDNIIERVKDPAAAPRFGMAGVVIHEREVHGITGMEVAARDLGW</sequence>
<keyword evidence="3" id="KW-1185">Reference proteome</keyword>
<protein>
    <submittedName>
        <fullName evidence="2">HD domain-containing protein</fullName>
    </submittedName>
</protein>
<evidence type="ECO:0000313" key="2">
    <source>
        <dbReference type="EMBL" id="KAA1400300.1"/>
    </source>
</evidence>
<organism evidence="2 3">
    <name type="scientific">Aeromicrobium ginsengisoli</name>
    <dbReference type="NCBI Taxonomy" id="363867"/>
    <lineage>
        <taxon>Bacteria</taxon>
        <taxon>Bacillati</taxon>
        <taxon>Actinomycetota</taxon>
        <taxon>Actinomycetes</taxon>
        <taxon>Propionibacteriales</taxon>
        <taxon>Nocardioidaceae</taxon>
        <taxon>Aeromicrobium</taxon>
    </lineage>
</organism>
<dbReference type="AlphaFoldDB" id="A0A5M4FJM7"/>
<dbReference type="InterPro" id="IPR006674">
    <property type="entry name" value="HD_domain"/>
</dbReference>
<comment type="caution">
    <text evidence="2">The sequence shown here is derived from an EMBL/GenBank/DDBJ whole genome shotgun (WGS) entry which is preliminary data.</text>
</comment>
<name>A0A5M4FJM7_9ACTN</name>
<dbReference type="Pfam" id="PF01966">
    <property type="entry name" value="HD"/>
    <property type="match status" value="1"/>
</dbReference>
<reference evidence="2" key="1">
    <citation type="submission" date="2019-09" db="EMBL/GenBank/DDBJ databases">
        <authorList>
            <person name="Li J."/>
        </authorList>
    </citation>
    <scope>NUCLEOTIDE SEQUENCE [LARGE SCALE GENOMIC DNA]</scope>
    <source>
        <strain evidence="2">JCM 14732</strain>
    </source>
</reference>
<accession>A0A5M4FJM7</accession>
<evidence type="ECO:0000259" key="1">
    <source>
        <dbReference type="Pfam" id="PF01966"/>
    </source>
</evidence>
<dbReference type="PANTHER" id="PTHR35569">
    <property type="entry name" value="CYANAMIDE HYDRATASE DDI2-RELATED"/>
    <property type="match status" value="1"/>
</dbReference>
<evidence type="ECO:0000313" key="3">
    <source>
        <dbReference type="Proteomes" id="UP000380867"/>
    </source>
</evidence>
<dbReference type="EMBL" id="SDPQ02000001">
    <property type="protein sequence ID" value="KAA1400300.1"/>
    <property type="molecule type" value="Genomic_DNA"/>
</dbReference>
<dbReference type="SUPFAM" id="SSF109604">
    <property type="entry name" value="HD-domain/PDEase-like"/>
    <property type="match status" value="1"/>
</dbReference>
<dbReference type="Proteomes" id="UP000380867">
    <property type="component" value="Unassembled WGS sequence"/>
</dbReference>
<proteinExistence type="predicted"/>
<dbReference type="OrthoDB" id="8478129at2"/>
<feature type="domain" description="HD" evidence="1">
    <location>
        <begin position="28"/>
        <end position="122"/>
    </location>
</feature>
<dbReference type="Gene3D" id="1.10.3210.10">
    <property type="entry name" value="Hypothetical protein af1432"/>
    <property type="match status" value="1"/>
</dbReference>
<gene>
    <name evidence="2" type="ORF">ESP70_006120</name>
</gene>